<dbReference type="InterPro" id="IPR031309">
    <property type="entry name" value="Ribosomal_uL5_C"/>
</dbReference>
<dbReference type="InterPro" id="IPR031310">
    <property type="entry name" value="Ribosomal_uL5_N"/>
</dbReference>
<dbReference type="GO" id="GO:0005840">
    <property type="term" value="C:ribosome"/>
    <property type="evidence" value="ECO:0007669"/>
    <property type="project" value="UniProtKB-KW"/>
</dbReference>
<dbReference type="PANTHER" id="PTHR11994">
    <property type="entry name" value="60S RIBOSOMAL PROTEIN L11-RELATED"/>
    <property type="match status" value="1"/>
</dbReference>
<comment type="caution">
    <text evidence="9">The sequence shown here is derived from an EMBL/GenBank/DDBJ whole genome shotgun (WGS) entry which is preliminary data.</text>
</comment>
<dbReference type="PROSITE" id="PS00358">
    <property type="entry name" value="RIBOSOMAL_L5"/>
    <property type="match status" value="1"/>
</dbReference>
<dbReference type="InterPro" id="IPR020929">
    <property type="entry name" value="Ribosomal_uL5_CS"/>
</dbReference>
<dbReference type="InterPro" id="IPR020930">
    <property type="entry name" value="Ribosomal_uL5_bac-type"/>
</dbReference>
<dbReference type="InterPro" id="IPR002132">
    <property type="entry name" value="Ribosomal_uL5"/>
</dbReference>
<evidence type="ECO:0000259" key="7">
    <source>
        <dbReference type="Pfam" id="PF00281"/>
    </source>
</evidence>
<evidence type="ECO:0000313" key="9">
    <source>
        <dbReference type="EMBL" id="KKS80603.1"/>
    </source>
</evidence>
<dbReference type="EMBL" id="LCEW01000002">
    <property type="protein sequence ID" value="KKS80603.1"/>
    <property type="molecule type" value="Genomic_DNA"/>
</dbReference>
<dbReference type="GO" id="GO:0003735">
    <property type="term" value="F:structural constituent of ribosome"/>
    <property type="evidence" value="ECO:0007669"/>
    <property type="project" value="InterPro"/>
</dbReference>
<dbReference type="AlphaFoldDB" id="A0A0G1F1C1"/>
<evidence type="ECO:0000256" key="4">
    <source>
        <dbReference type="ARBA" id="ARBA00035245"/>
    </source>
</evidence>
<keyword evidence="5" id="KW-0820">tRNA-binding</keyword>
<comment type="similarity">
    <text evidence="1 5 6">Belongs to the universal ribosomal protein uL5 family.</text>
</comment>
<feature type="domain" description="Large ribosomal subunit protein uL5 N-terminal" evidence="7">
    <location>
        <begin position="27"/>
        <end position="80"/>
    </location>
</feature>
<dbReference type="PATRIC" id="fig|1618369.3.peg.50"/>
<organism evidence="9 10">
    <name type="scientific">Candidatus Beckwithbacteria bacterium GW2011_GWA2_43_10</name>
    <dbReference type="NCBI Taxonomy" id="1618369"/>
    <lineage>
        <taxon>Bacteria</taxon>
        <taxon>Candidatus Beckwithiibacteriota</taxon>
    </lineage>
</organism>
<dbReference type="STRING" id="1618369.UV54_C0002G0015"/>
<evidence type="ECO:0000256" key="1">
    <source>
        <dbReference type="ARBA" id="ARBA00008553"/>
    </source>
</evidence>
<dbReference type="GO" id="GO:0006412">
    <property type="term" value="P:translation"/>
    <property type="evidence" value="ECO:0007669"/>
    <property type="project" value="UniProtKB-UniRule"/>
</dbReference>
<dbReference type="InterPro" id="IPR022803">
    <property type="entry name" value="Ribosomal_uL5_dom_sf"/>
</dbReference>
<dbReference type="Gene3D" id="3.30.1440.10">
    <property type="match status" value="1"/>
</dbReference>
<evidence type="ECO:0000259" key="8">
    <source>
        <dbReference type="Pfam" id="PF00673"/>
    </source>
</evidence>
<sequence length="183" mass="20398">MNRLQEKYFKTIVPALKKEFKLTHDLAVPRLKKIVINLGIKDGAGDKGVAKKVSDYISLIAGQKAIITKARKAEAAFKIRQGDHIGVMATLRGERMYAFLDKLVSIVLPQVRDFKGISRTSFDGRGNYSLGFQEQVIFPEVSYDTIDQTRGFQVTLVTSATDNQTAIKLLELLGLPFTKYGQS</sequence>
<dbReference type="Proteomes" id="UP000034213">
    <property type="component" value="Unassembled WGS sequence"/>
</dbReference>
<evidence type="ECO:0000256" key="3">
    <source>
        <dbReference type="ARBA" id="ARBA00023274"/>
    </source>
</evidence>
<feature type="domain" description="Large ribosomal subunit protein uL5 C-terminal" evidence="8">
    <location>
        <begin position="85"/>
        <end position="177"/>
    </location>
</feature>
<keyword evidence="3 5" id="KW-0687">Ribonucleoprotein</keyword>
<dbReference type="GO" id="GO:0019843">
    <property type="term" value="F:rRNA binding"/>
    <property type="evidence" value="ECO:0007669"/>
    <property type="project" value="UniProtKB-UniRule"/>
</dbReference>
<comment type="function">
    <text evidence="5">This is 1 of the proteins that bind and probably mediate the attachment of the 5S RNA into the large ribosomal subunit, where it forms part of the central protuberance. In the 70S ribosome it contacts protein S13 of the 30S subunit (bridge B1b), connecting the 2 subunits; this bridge is implicated in subunit movement. Contacts the P site tRNA; the 5S rRNA and some of its associated proteins might help stabilize positioning of ribosome-bound tRNAs.</text>
</comment>
<dbReference type="Pfam" id="PF00673">
    <property type="entry name" value="Ribosomal_L5_C"/>
    <property type="match status" value="1"/>
</dbReference>
<keyword evidence="5" id="KW-0694">RNA-binding</keyword>
<comment type="subunit">
    <text evidence="5">Part of the 50S ribosomal subunit; part of the 5S rRNA/L5/L18/L25 subcomplex. Contacts the 5S rRNA and the P site tRNA. Forms a bridge to the 30S subunit in the 70S ribosome.</text>
</comment>
<dbReference type="PIRSF" id="PIRSF002161">
    <property type="entry name" value="Ribosomal_L5"/>
    <property type="match status" value="1"/>
</dbReference>
<name>A0A0G1F1C1_9BACT</name>
<reference evidence="9 10" key="1">
    <citation type="journal article" date="2015" name="Nature">
        <title>rRNA introns, odd ribosomes, and small enigmatic genomes across a large radiation of phyla.</title>
        <authorList>
            <person name="Brown C.T."/>
            <person name="Hug L.A."/>
            <person name="Thomas B.C."/>
            <person name="Sharon I."/>
            <person name="Castelle C.J."/>
            <person name="Singh A."/>
            <person name="Wilkins M.J."/>
            <person name="Williams K.H."/>
            <person name="Banfield J.F."/>
        </authorList>
    </citation>
    <scope>NUCLEOTIDE SEQUENCE [LARGE SCALE GENOMIC DNA]</scope>
</reference>
<accession>A0A0G1F1C1</accession>
<protein>
    <recommendedName>
        <fullName evidence="4 5">Large ribosomal subunit protein uL5</fullName>
    </recommendedName>
</protein>
<dbReference type="GO" id="GO:1990904">
    <property type="term" value="C:ribonucleoprotein complex"/>
    <property type="evidence" value="ECO:0007669"/>
    <property type="project" value="UniProtKB-KW"/>
</dbReference>
<proteinExistence type="inferred from homology"/>
<keyword evidence="2 5" id="KW-0689">Ribosomal protein</keyword>
<dbReference type="NCBIfam" id="NF000585">
    <property type="entry name" value="PRK00010.1"/>
    <property type="match status" value="1"/>
</dbReference>
<evidence type="ECO:0000256" key="2">
    <source>
        <dbReference type="ARBA" id="ARBA00022980"/>
    </source>
</evidence>
<evidence type="ECO:0000256" key="5">
    <source>
        <dbReference type="HAMAP-Rule" id="MF_01333"/>
    </source>
</evidence>
<dbReference type="Pfam" id="PF00281">
    <property type="entry name" value="Ribosomal_L5"/>
    <property type="match status" value="1"/>
</dbReference>
<evidence type="ECO:0000256" key="6">
    <source>
        <dbReference type="RuleBase" id="RU003930"/>
    </source>
</evidence>
<dbReference type="SUPFAM" id="SSF55282">
    <property type="entry name" value="RL5-like"/>
    <property type="match status" value="1"/>
</dbReference>
<gene>
    <name evidence="5" type="primary">rplE</name>
    <name evidence="9" type="ORF">UV54_C0002G0015</name>
</gene>
<dbReference type="GO" id="GO:0000049">
    <property type="term" value="F:tRNA binding"/>
    <property type="evidence" value="ECO:0007669"/>
    <property type="project" value="UniProtKB-UniRule"/>
</dbReference>
<keyword evidence="5" id="KW-0699">rRNA-binding</keyword>
<dbReference type="HAMAP" id="MF_01333_B">
    <property type="entry name" value="Ribosomal_uL5_B"/>
    <property type="match status" value="1"/>
</dbReference>
<dbReference type="FunFam" id="3.30.1440.10:FF:000001">
    <property type="entry name" value="50S ribosomal protein L5"/>
    <property type="match status" value="1"/>
</dbReference>
<evidence type="ECO:0000313" key="10">
    <source>
        <dbReference type="Proteomes" id="UP000034213"/>
    </source>
</evidence>